<evidence type="ECO:0000256" key="6">
    <source>
        <dbReference type="RuleBase" id="RU361228"/>
    </source>
</evidence>
<evidence type="ECO:0000256" key="1">
    <source>
        <dbReference type="ARBA" id="ARBA00009558"/>
    </source>
</evidence>
<keyword evidence="6" id="KW-0521">NADP</keyword>
<feature type="compositionally biased region" description="Basic and acidic residues" evidence="7">
    <location>
        <begin position="235"/>
        <end position="250"/>
    </location>
</feature>
<dbReference type="PROSITE" id="PS51996">
    <property type="entry name" value="TR_MART"/>
    <property type="match status" value="1"/>
</dbReference>
<evidence type="ECO:0000313" key="14">
    <source>
        <dbReference type="Proteomes" id="UP000663825"/>
    </source>
</evidence>
<evidence type="ECO:0000313" key="15">
    <source>
        <dbReference type="Proteomes" id="UP000663873"/>
    </source>
</evidence>
<evidence type="ECO:0000313" key="8">
    <source>
        <dbReference type="EMBL" id="CAF3386950.1"/>
    </source>
</evidence>
<comment type="catalytic activity">
    <reaction evidence="5 6">
        <text>L-arginyl-[protein] + NAD(+) = N(omega)-(ADP-D-ribosyl)-L-arginyl-[protein] + nicotinamide + H(+)</text>
        <dbReference type="Rhea" id="RHEA:19149"/>
        <dbReference type="Rhea" id="RHEA-COMP:10532"/>
        <dbReference type="Rhea" id="RHEA-COMP:15087"/>
        <dbReference type="ChEBI" id="CHEBI:15378"/>
        <dbReference type="ChEBI" id="CHEBI:17154"/>
        <dbReference type="ChEBI" id="CHEBI:29965"/>
        <dbReference type="ChEBI" id="CHEBI:57540"/>
        <dbReference type="ChEBI" id="CHEBI:142554"/>
        <dbReference type="EC" id="2.4.2.31"/>
    </reaction>
</comment>
<dbReference type="Proteomes" id="UP000663851">
    <property type="component" value="Unassembled WGS sequence"/>
</dbReference>
<protein>
    <recommendedName>
        <fullName evidence="6">NAD(P)(+)--arginine ADP-ribosyltransferase</fullName>
        <ecNumber evidence="6">2.4.2.31</ecNumber>
    </recommendedName>
    <alternativeName>
        <fullName evidence="6">Mono(ADP-ribosyl)transferase</fullName>
    </alternativeName>
</protein>
<dbReference type="GO" id="GO:0106274">
    <property type="term" value="F:NAD+-protein-arginine ADP-ribosyltransferase activity"/>
    <property type="evidence" value="ECO:0007669"/>
    <property type="project" value="UniProtKB-EC"/>
</dbReference>
<feature type="region of interest" description="Disordered" evidence="7">
    <location>
        <begin position="223"/>
        <end position="277"/>
    </location>
</feature>
<dbReference type="GO" id="GO:0016779">
    <property type="term" value="F:nucleotidyltransferase activity"/>
    <property type="evidence" value="ECO:0007669"/>
    <property type="project" value="UniProtKB-KW"/>
</dbReference>
<evidence type="ECO:0000313" key="9">
    <source>
        <dbReference type="EMBL" id="CAF3632372.1"/>
    </source>
</evidence>
<dbReference type="InterPro" id="IPR000768">
    <property type="entry name" value="ART"/>
</dbReference>
<dbReference type="EMBL" id="CAJNYT010004261">
    <property type="protein sequence ID" value="CAF3648196.1"/>
    <property type="molecule type" value="Genomic_DNA"/>
</dbReference>
<evidence type="ECO:0000313" key="10">
    <source>
        <dbReference type="EMBL" id="CAF3648196.1"/>
    </source>
</evidence>
<feature type="compositionally biased region" description="Polar residues" evidence="7">
    <location>
        <begin position="223"/>
        <end position="234"/>
    </location>
</feature>
<evidence type="ECO:0000313" key="12">
    <source>
        <dbReference type="EMBL" id="CAF4491304.1"/>
    </source>
</evidence>
<dbReference type="Proteomes" id="UP000663848">
    <property type="component" value="Unassembled WGS sequence"/>
</dbReference>
<keyword evidence="3 6" id="KW-0808">Transferase</keyword>
<organism evidence="8 14">
    <name type="scientific">Rotaria socialis</name>
    <dbReference type="NCBI Taxonomy" id="392032"/>
    <lineage>
        <taxon>Eukaryota</taxon>
        <taxon>Metazoa</taxon>
        <taxon>Spiralia</taxon>
        <taxon>Gnathifera</taxon>
        <taxon>Rotifera</taxon>
        <taxon>Eurotatoria</taxon>
        <taxon>Bdelloidea</taxon>
        <taxon>Philodinida</taxon>
        <taxon>Philodinidae</taxon>
        <taxon>Rotaria</taxon>
    </lineage>
</organism>
<evidence type="ECO:0000256" key="2">
    <source>
        <dbReference type="ARBA" id="ARBA00022676"/>
    </source>
</evidence>
<evidence type="ECO:0000313" key="11">
    <source>
        <dbReference type="EMBL" id="CAF4134742.1"/>
    </source>
</evidence>
<dbReference type="EMBL" id="CAJOBP010007837">
    <property type="protein sequence ID" value="CAF4522703.1"/>
    <property type="molecule type" value="Genomic_DNA"/>
</dbReference>
<dbReference type="Proteomes" id="UP000663825">
    <property type="component" value="Unassembled WGS sequence"/>
</dbReference>
<evidence type="ECO:0000256" key="4">
    <source>
        <dbReference type="ARBA" id="ARBA00022695"/>
    </source>
</evidence>
<gene>
    <name evidence="10" type="ORF">GRG538_LOCUS25053</name>
    <name evidence="11" type="ORF">HFQ381_LOCUS3329</name>
    <name evidence="9" type="ORF">LUA448_LOCUS31991</name>
    <name evidence="12" type="ORF">QYT958_LOCUS3875</name>
    <name evidence="8" type="ORF">TIS948_LOCUS26478</name>
    <name evidence="13" type="ORF">UJA718_LOCUS27709</name>
</gene>
<comment type="similarity">
    <text evidence="1 6">Belongs to the Arg-specific ADP-ribosyltransferase family.</text>
</comment>
<dbReference type="EMBL" id="CAJNYD010004787">
    <property type="protein sequence ID" value="CAF3632372.1"/>
    <property type="molecule type" value="Genomic_DNA"/>
</dbReference>
<keyword evidence="4" id="KW-0548">Nucleotidyltransferase</keyword>
<dbReference type="Proteomes" id="UP000663833">
    <property type="component" value="Unassembled WGS sequence"/>
</dbReference>
<evidence type="ECO:0000256" key="5">
    <source>
        <dbReference type="ARBA" id="ARBA00047597"/>
    </source>
</evidence>
<dbReference type="SUPFAM" id="SSF56399">
    <property type="entry name" value="ADP-ribosylation"/>
    <property type="match status" value="1"/>
</dbReference>
<evidence type="ECO:0000256" key="3">
    <source>
        <dbReference type="ARBA" id="ARBA00022679"/>
    </source>
</evidence>
<dbReference type="EMBL" id="CAJNXB010004664">
    <property type="protein sequence ID" value="CAF3386950.1"/>
    <property type="molecule type" value="Genomic_DNA"/>
</dbReference>
<comment type="caution">
    <text evidence="8">The sequence shown here is derived from an EMBL/GenBank/DDBJ whole genome shotgun (WGS) entry which is preliminary data.</text>
</comment>
<dbReference type="Proteomes" id="UP000663872">
    <property type="component" value="Unassembled WGS sequence"/>
</dbReference>
<dbReference type="EC" id="2.4.2.31" evidence="6"/>
<reference evidence="8" key="1">
    <citation type="submission" date="2021-02" db="EMBL/GenBank/DDBJ databases">
        <authorList>
            <person name="Nowell W R."/>
        </authorList>
    </citation>
    <scope>NUCLEOTIDE SEQUENCE</scope>
</reference>
<evidence type="ECO:0000313" key="13">
    <source>
        <dbReference type="EMBL" id="CAF4522703.1"/>
    </source>
</evidence>
<evidence type="ECO:0000256" key="7">
    <source>
        <dbReference type="SAM" id="MobiDB-lite"/>
    </source>
</evidence>
<keyword evidence="6" id="KW-0520">NAD</keyword>
<proteinExistence type="inferred from homology"/>
<dbReference type="EMBL" id="CAJOBR010000285">
    <property type="protein sequence ID" value="CAF4491304.1"/>
    <property type="molecule type" value="Genomic_DNA"/>
</dbReference>
<dbReference type="EMBL" id="CAJOBO010000120">
    <property type="protein sequence ID" value="CAF4134742.1"/>
    <property type="molecule type" value="Genomic_DNA"/>
</dbReference>
<dbReference type="AlphaFoldDB" id="A0A817YVZ6"/>
<keyword evidence="2 6" id="KW-0328">Glycosyltransferase</keyword>
<keyword evidence="15" id="KW-1185">Reference proteome</keyword>
<dbReference type="Pfam" id="PF01129">
    <property type="entry name" value="ART"/>
    <property type="match status" value="1"/>
</dbReference>
<sequence>MNSRFVNGALAELQDANRSPIFGYQHLPLVSLEKAMETIIPIVPEAKEYVLLAKQHCNRESTILTKDESAAIYLYSMPIGFFTRLNESLRAKDRKALKPWFFFLKLFITALEKLPSCERVIWRGVAGDVGSAFVDNDLQTWWSVNSCSKALNVVEIYLGDTGTVFAVDAKNGKDITSFSAFQEEQEVILMPGSRFLVKSKSLNFRNALYIVHLEEEHIPMENNQASSTRRTAQSVDRHSNHNTGHEHEIVDNSTSQNRRKQSSFDKRSRYNDFMNQPGQSIGDTPASILFTTTNNLTSSLRTPAPVLLTVTNDMTSLLLEPEIKLHLERSLDLRCIKQKPFKARSLPKEMKYHKSKVMCSNNEFLLLCVDKKLHLFDESLKLVHSTTKTPISSYDLVDMAWCESILKFIVLNEEKAYVLDPVTAQLSCIESVQLKENESCFVSCACSNDKLFIGTSASYYPTYMQCYKLPGFIFVSQFTVTDLIGFDPPPVNSWDTNWATKKQKDDKRKIVSIRYNQQRLGIIIDTFNERFLYVFNLTQQPIGFVKTNLSSVEYQLNVLAKSGEWLLVPNGGYEKLIQIALDCQFKAECESKDRSQDSFFSFSAGFVSLNGNLDNLIMFGPTSLVALIDDSLALYQV</sequence>
<dbReference type="OrthoDB" id="10023996at2759"/>
<name>A0A817YVZ6_9BILA</name>
<accession>A0A817YVZ6</accession>
<dbReference type="Gene3D" id="3.90.176.10">
    <property type="entry name" value="Toxin ADP-ribosyltransferase, Chain A, domain 1"/>
    <property type="match status" value="1"/>
</dbReference>
<dbReference type="Proteomes" id="UP000663873">
    <property type="component" value="Unassembled WGS sequence"/>
</dbReference>